<gene>
    <name evidence="1" type="ORF">QFC21_001875</name>
</gene>
<comment type="caution">
    <text evidence="1">The sequence shown here is derived from an EMBL/GenBank/DDBJ whole genome shotgun (WGS) entry which is preliminary data.</text>
</comment>
<proteinExistence type="predicted"/>
<accession>A0ACC2W191</accession>
<name>A0ACC2W191_9TREE</name>
<evidence type="ECO:0000313" key="1">
    <source>
        <dbReference type="EMBL" id="KAJ9105504.1"/>
    </source>
</evidence>
<organism evidence="1 2">
    <name type="scientific">Naganishia friedmannii</name>
    <dbReference type="NCBI Taxonomy" id="89922"/>
    <lineage>
        <taxon>Eukaryota</taxon>
        <taxon>Fungi</taxon>
        <taxon>Dikarya</taxon>
        <taxon>Basidiomycota</taxon>
        <taxon>Agaricomycotina</taxon>
        <taxon>Tremellomycetes</taxon>
        <taxon>Filobasidiales</taxon>
        <taxon>Filobasidiaceae</taxon>
        <taxon>Naganishia</taxon>
    </lineage>
</organism>
<keyword evidence="2" id="KW-1185">Reference proteome</keyword>
<sequence>MTCRAGLTRLIWEEWQFEPSVGVAAFKEKWERAEKVAKGRLESLKHYRERPDSDFLHELDNLIAFVAIQIQDATFWRYYHPDNAMRKEGEAAGAAMERLELTIASSPLLVQLLAKVDLDGLDKESQRFATFSKRDGRRAGAFLAEDERNRFLDVSNQIQDLQRRFVSRVVEDNSHIWVDAETMAKMPLDFQDSHPKDPSTGLAKISAKGGDYGTFLQYCENDKYAEQLYKVFRSRAPGNEDDLRRLMELRYQQAKILGYSSFADYAMETGMLKDPQEARATTLKTSEIAKASCEEEKVALAKVLKARGRELKPWNCLNAEQLFLRDRFPDYNPLEARKYFPFKGVVASAMTLLGKILSVDFREVQDAETWHPTVQVYDIFDLRPGSMATGEIDFSTEDESSGTKGTRGGQSQEPVRLGRLFVDLISRDNKGSHPCASGLRLGAVGGTLVPCINLGGGMAANSDACLDYGESATLLHELGHCVHFLLAQRSPYYRFNGFQNEIDFIEVPSQLLEEVLKQPEVLKRIAVDNSGKVIPREYVNALICEDEVAKAIGSRSQNAYALCSLDLHRNLDAEGKFIGETGQVCEAIYRAHGPFGYTPGTNMQHSFEHLVDYDCRYYTYQHSLAIVKDLASKFMRCVPSDPDDIGYEYRKMILEPGSTVDATELIKRFLGREYTMEAFYRWIEDRPLDRL</sequence>
<protein>
    <submittedName>
        <fullName evidence="1">Uncharacterized protein</fullName>
    </submittedName>
</protein>
<evidence type="ECO:0000313" key="2">
    <source>
        <dbReference type="Proteomes" id="UP001227268"/>
    </source>
</evidence>
<dbReference type="Proteomes" id="UP001227268">
    <property type="component" value="Unassembled WGS sequence"/>
</dbReference>
<dbReference type="EMBL" id="JASBWT010000004">
    <property type="protein sequence ID" value="KAJ9105504.1"/>
    <property type="molecule type" value="Genomic_DNA"/>
</dbReference>
<reference evidence="1" key="1">
    <citation type="submission" date="2023-04" db="EMBL/GenBank/DDBJ databases">
        <title>Draft Genome sequencing of Naganishia species isolated from polar environments using Oxford Nanopore Technology.</title>
        <authorList>
            <person name="Leo P."/>
            <person name="Venkateswaran K."/>
        </authorList>
    </citation>
    <scope>NUCLEOTIDE SEQUENCE</scope>
    <source>
        <strain evidence="1">MNA-CCFEE 5423</strain>
    </source>
</reference>